<evidence type="ECO:0000256" key="5">
    <source>
        <dbReference type="ARBA" id="ARBA00022801"/>
    </source>
</evidence>
<keyword evidence="7" id="KW-0234">DNA repair</keyword>
<evidence type="ECO:0000256" key="8">
    <source>
        <dbReference type="ARBA" id="ARBA00023242"/>
    </source>
</evidence>
<feature type="compositionally biased region" description="Polar residues" evidence="11">
    <location>
        <begin position="593"/>
        <end position="603"/>
    </location>
</feature>
<dbReference type="GO" id="GO:0004527">
    <property type="term" value="F:exonuclease activity"/>
    <property type="evidence" value="ECO:0007669"/>
    <property type="project" value="UniProtKB-KW"/>
</dbReference>
<keyword evidence="4" id="KW-0227">DNA damage</keyword>
<evidence type="ECO:0000256" key="9">
    <source>
        <dbReference type="PIRSR" id="PIRSR610347-1"/>
    </source>
</evidence>
<feature type="region of interest" description="Disordered" evidence="11">
    <location>
        <begin position="572"/>
        <end position="603"/>
    </location>
</feature>
<comment type="similarity">
    <text evidence="2">Belongs to the tyrosyl-DNA phosphodiesterase family.</text>
</comment>
<feature type="region of interest" description="Disordered" evidence="11">
    <location>
        <begin position="483"/>
        <end position="502"/>
    </location>
</feature>
<feature type="transmembrane region" description="Helical" evidence="12">
    <location>
        <begin position="411"/>
        <end position="432"/>
    </location>
</feature>
<evidence type="ECO:0000256" key="7">
    <source>
        <dbReference type="ARBA" id="ARBA00023204"/>
    </source>
</evidence>
<evidence type="ECO:0000256" key="11">
    <source>
        <dbReference type="SAM" id="MobiDB-lite"/>
    </source>
</evidence>
<keyword evidence="6" id="KW-0269">Exonuclease</keyword>
<dbReference type="AlphaFoldDB" id="A0A7R8W9X2"/>
<dbReference type="Gene3D" id="3.30.870.10">
    <property type="entry name" value="Endonuclease Chain A"/>
    <property type="match status" value="2"/>
</dbReference>
<evidence type="ECO:0000256" key="4">
    <source>
        <dbReference type="ARBA" id="ARBA00022763"/>
    </source>
</evidence>
<dbReference type="GO" id="GO:0003697">
    <property type="term" value="F:single-stranded DNA binding"/>
    <property type="evidence" value="ECO:0007669"/>
    <property type="project" value="TreeGrafter"/>
</dbReference>
<dbReference type="GO" id="GO:0005634">
    <property type="term" value="C:nucleus"/>
    <property type="evidence" value="ECO:0007669"/>
    <property type="project" value="UniProtKB-SubCell"/>
</dbReference>
<evidence type="ECO:0000256" key="1">
    <source>
        <dbReference type="ARBA" id="ARBA00004123"/>
    </source>
</evidence>
<dbReference type="OrthoDB" id="47785at2759"/>
<dbReference type="EMBL" id="OB660483">
    <property type="protein sequence ID" value="CAD7225006.1"/>
    <property type="molecule type" value="Genomic_DNA"/>
</dbReference>
<dbReference type="SUPFAM" id="SSF56024">
    <property type="entry name" value="Phospholipase D/nuclease"/>
    <property type="match status" value="2"/>
</dbReference>
<dbReference type="PANTHER" id="PTHR12415:SF0">
    <property type="entry name" value="TYROSYL-DNA PHOSPHODIESTERASE 1"/>
    <property type="match status" value="1"/>
</dbReference>
<evidence type="ECO:0000256" key="10">
    <source>
        <dbReference type="PIRSR" id="PIRSR610347-2"/>
    </source>
</evidence>
<feature type="compositionally biased region" description="Low complexity" evidence="11">
    <location>
        <begin position="483"/>
        <end position="492"/>
    </location>
</feature>
<proteinExistence type="inferred from homology"/>
<keyword evidence="5" id="KW-0378">Hydrolase</keyword>
<evidence type="ECO:0000256" key="6">
    <source>
        <dbReference type="ARBA" id="ARBA00022839"/>
    </source>
</evidence>
<organism evidence="13">
    <name type="scientific">Cyprideis torosa</name>
    <dbReference type="NCBI Taxonomy" id="163714"/>
    <lineage>
        <taxon>Eukaryota</taxon>
        <taxon>Metazoa</taxon>
        <taxon>Ecdysozoa</taxon>
        <taxon>Arthropoda</taxon>
        <taxon>Crustacea</taxon>
        <taxon>Oligostraca</taxon>
        <taxon>Ostracoda</taxon>
        <taxon>Podocopa</taxon>
        <taxon>Podocopida</taxon>
        <taxon>Cytherocopina</taxon>
        <taxon>Cytheroidea</taxon>
        <taxon>Cytherideidae</taxon>
        <taxon>Cyprideis</taxon>
    </lineage>
</organism>
<feature type="region of interest" description="Disordered" evidence="11">
    <location>
        <begin position="1"/>
        <end position="31"/>
    </location>
</feature>
<gene>
    <name evidence="13" type="ORF">CTOB1V02_LOCUS2955</name>
</gene>
<dbReference type="InterPro" id="IPR010347">
    <property type="entry name" value="Tdp1"/>
</dbReference>
<protein>
    <submittedName>
        <fullName evidence="13">Uncharacterized protein</fullName>
    </submittedName>
</protein>
<keyword evidence="8" id="KW-0539">Nucleus</keyword>
<accession>A0A7R8W9X2</accession>
<evidence type="ECO:0000256" key="12">
    <source>
        <dbReference type="SAM" id="Phobius"/>
    </source>
</evidence>
<name>A0A7R8W9X2_9CRUS</name>
<feature type="active site" description="Nucleophile" evidence="9">
    <location>
        <position position="116"/>
    </location>
</feature>
<dbReference type="GO" id="GO:0017005">
    <property type="term" value="F:3'-tyrosyl-DNA phosphodiesterase activity"/>
    <property type="evidence" value="ECO:0007669"/>
    <property type="project" value="TreeGrafter"/>
</dbReference>
<keyword evidence="3" id="KW-0540">Nuclease</keyword>
<keyword evidence="12" id="KW-1133">Transmembrane helix</keyword>
<dbReference type="GO" id="GO:0006281">
    <property type="term" value="P:DNA repair"/>
    <property type="evidence" value="ECO:0007669"/>
    <property type="project" value="UniProtKB-KW"/>
</dbReference>
<keyword evidence="12" id="KW-0812">Transmembrane</keyword>
<evidence type="ECO:0000313" key="13">
    <source>
        <dbReference type="EMBL" id="CAD7225006.1"/>
    </source>
</evidence>
<evidence type="ECO:0000256" key="2">
    <source>
        <dbReference type="ARBA" id="ARBA00010205"/>
    </source>
</evidence>
<feature type="binding site" evidence="10">
    <location>
        <position position="118"/>
    </location>
    <ligand>
        <name>substrate</name>
    </ligand>
</feature>
<dbReference type="GO" id="GO:0003690">
    <property type="term" value="F:double-stranded DNA binding"/>
    <property type="evidence" value="ECO:0007669"/>
    <property type="project" value="TreeGrafter"/>
</dbReference>
<reference evidence="13" key="1">
    <citation type="submission" date="2020-11" db="EMBL/GenBank/DDBJ databases">
        <authorList>
            <person name="Tran Van P."/>
        </authorList>
    </citation>
    <scope>NUCLEOTIDE SEQUENCE</scope>
</reference>
<comment type="subcellular location">
    <subcellularLocation>
        <location evidence="1">Nucleus</location>
    </subcellularLocation>
</comment>
<evidence type="ECO:0000256" key="3">
    <source>
        <dbReference type="ARBA" id="ARBA00022722"/>
    </source>
</evidence>
<dbReference type="Pfam" id="PF06087">
    <property type="entry name" value="Tyr-DNA_phospho"/>
    <property type="match status" value="1"/>
</dbReference>
<keyword evidence="12" id="KW-0472">Membrane</keyword>
<sequence>MLPTGVSSGAAKHAHTISDSDSDSDAKSLPKKKKMELGISNLPKDILSHEHGQLLASLQMNFMVDLDWLMRCYVKAENSEHPITVLYGNLTCEDLSAYPNVEKKAVQVSEPWGTHHTKLMLLLYDAGLRVVVHTANMIAMDWINRSQGAWVSPLFSPLNGEASATAGDSRTKFKKDLLEYLAVYRTEQNVLKQWIEIIKKHQFQEANVFLLASCPGRHRGRDRDQYGHMRLRSILQSHNGLSSNTGGSLVAQFSSIGSLGASPSQWLEGEFVTSLNMTQQQKQQTKPKLQLIYPTVEDVRLSLDGYISGGSLPYTNKVHMRQPWLTDYLHSRYRMDDKEWIVTTDAEQEVVVVDVYEVDFGVHRGYSSEEECESECAPDEICQYFLGNNNGSFYECTPYYDSHLYTSVARVAIACATTLTLLLLIAVLYHLFTQHRRIRAAMLRSRGSGVSSESLTTDYVREQLRDRPPRYAEIFTIGSASEVAGGSASETSEGSEKECPPSYTEYLQAVRSEERLQSSVLSLGMSNPSFIFGEEGNSTANPNEDPRSHLLQSEMRDQTTAADLWAYQDGAYDRPSRSPVSSKLPAPVPIHYNNGSSSTSNNPFEELPLAVVLPRPSALTDESSNELEMA</sequence>
<dbReference type="PANTHER" id="PTHR12415">
    <property type="entry name" value="TYROSYL-DNA PHOSPHODIESTERASE 1"/>
    <property type="match status" value="1"/>
</dbReference>